<dbReference type="AlphaFoldDB" id="A0A511MM93"/>
<evidence type="ECO:0000313" key="6">
    <source>
        <dbReference type="EMBL" id="GEM41744.1"/>
    </source>
</evidence>
<dbReference type="InterPro" id="IPR011990">
    <property type="entry name" value="TPR-like_helical_dom_sf"/>
</dbReference>
<dbReference type="GO" id="GO:0000160">
    <property type="term" value="P:phosphorelay signal transduction system"/>
    <property type="evidence" value="ECO:0007669"/>
    <property type="project" value="InterPro"/>
</dbReference>
<gene>
    <name evidence="6" type="ORF">NN4_62630</name>
</gene>
<dbReference type="Gene3D" id="1.10.10.10">
    <property type="entry name" value="Winged helix-like DNA-binding domain superfamily/Winged helix DNA-binding domain"/>
    <property type="match status" value="1"/>
</dbReference>
<comment type="similarity">
    <text evidence="1">Belongs to the AfsR/DnrI/RedD regulatory family.</text>
</comment>
<dbReference type="GO" id="GO:0003677">
    <property type="term" value="F:DNA binding"/>
    <property type="evidence" value="ECO:0007669"/>
    <property type="project" value="UniProtKB-UniRule"/>
</dbReference>
<dbReference type="Proteomes" id="UP000321424">
    <property type="component" value="Unassembled WGS sequence"/>
</dbReference>
<dbReference type="InterPro" id="IPR016032">
    <property type="entry name" value="Sig_transdc_resp-reg_C-effctor"/>
</dbReference>
<name>A0A511MM93_9NOCA</name>
<evidence type="ECO:0000313" key="7">
    <source>
        <dbReference type="Proteomes" id="UP000321424"/>
    </source>
</evidence>
<feature type="domain" description="OmpR/PhoB-type" evidence="5">
    <location>
        <begin position="6"/>
        <end position="109"/>
    </location>
</feature>
<comment type="caution">
    <text evidence="6">The sequence shown here is derived from an EMBL/GenBank/DDBJ whole genome shotgun (WGS) entry which is preliminary data.</text>
</comment>
<dbReference type="SMART" id="SM01043">
    <property type="entry name" value="BTAD"/>
    <property type="match status" value="1"/>
</dbReference>
<dbReference type="Gene3D" id="3.40.50.300">
    <property type="entry name" value="P-loop containing nucleotide triphosphate hydrolases"/>
    <property type="match status" value="1"/>
</dbReference>
<dbReference type="InterPro" id="IPR027417">
    <property type="entry name" value="P-loop_NTPase"/>
</dbReference>
<dbReference type="PROSITE" id="PS51755">
    <property type="entry name" value="OMPR_PHOB"/>
    <property type="match status" value="1"/>
</dbReference>
<dbReference type="Gene3D" id="1.25.40.10">
    <property type="entry name" value="Tetratricopeptide repeat domain"/>
    <property type="match status" value="3"/>
</dbReference>
<dbReference type="PANTHER" id="PTHR47691:SF3">
    <property type="entry name" value="HTH-TYPE TRANSCRIPTIONAL REGULATOR RV0890C-RELATED"/>
    <property type="match status" value="1"/>
</dbReference>
<dbReference type="PRINTS" id="PR00364">
    <property type="entry name" value="DISEASERSIST"/>
</dbReference>
<feature type="region of interest" description="Disordered" evidence="4">
    <location>
        <begin position="578"/>
        <end position="623"/>
    </location>
</feature>
<keyword evidence="7" id="KW-1185">Reference proteome</keyword>
<dbReference type="SMART" id="SM00862">
    <property type="entry name" value="Trans_reg_C"/>
    <property type="match status" value="1"/>
</dbReference>
<feature type="DNA-binding region" description="OmpR/PhoB-type" evidence="3">
    <location>
        <begin position="6"/>
        <end position="109"/>
    </location>
</feature>
<reference evidence="6 7" key="1">
    <citation type="submission" date="2019-07" db="EMBL/GenBank/DDBJ databases">
        <title>Whole genome shotgun sequence of Nocardia ninae NBRC 108245.</title>
        <authorList>
            <person name="Hosoyama A."/>
            <person name="Uohara A."/>
            <person name="Ohji S."/>
            <person name="Ichikawa N."/>
        </authorList>
    </citation>
    <scope>NUCLEOTIDE SEQUENCE [LARGE SCALE GENOMIC DNA]</scope>
    <source>
        <strain evidence="6 7">NBRC 108245</strain>
    </source>
</reference>
<evidence type="ECO:0000256" key="4">
    <source>
        <dbReference type="SAM" id="MobiDB-lite"/>
    </source>
</evidence>
<dbReference type="Pfam" id="PF03704">
    <property type="entry name" value="BTAD"/>
    <property type="match status" value="1"/>
</dbReference>
<sequence>MIPLDNTVAKLPRMRFGVLGPLAVWTDSGTPVPIPGTKVRALLADLLVNAGQPVSGDRLIDDIWADEPPGNPAGTLAAKASQLRRALEDAEPGGRHLVVSPPPGYRLACTELDALRFRTLVATARETAEPKARAEALSEALGLWRGPAFADFRDAAFAQPAIAQLAEQRLVAVEELAETRLSLGEYREVASELATIVTEHPLRERLRGAQLRALYGAGRQAEALDSYEDLRRQLADELGLDPSPELVALQRSILGQDLELATPRPETVLRRRSSNIPAPRTELIGRAADLAELRRVVPDTRLVTLTGPGGVGKTRLALAAATALTDRFPHGTWLVELAPLQPTAADGATFLVDAVSQVLGIRASDGADPVELLCEVLAEQELLLVLDNCEHVVEHAADLAELLLGAAPNLHILATSQEQLRLPGEDVVAVEPLAVPASHADVADLEQASAVQLFVARARASARDFVLDADTAEPIATLCRRLDGIPLALELAATRVRALGVHEMVARLDDRFRLLATGHRGAPPRQQTLTAMIDWSWELLDATEQAVLRRLAVHAGGCTLDAAEIVCATGWFEDDTVGGGNAGSGPSAGQSSDAAGPDAGGTVGARNPDSGLSARQSSNAAGADTDLHAQLTPDYAPLDESTIADVVARLVDRSLVQAAGRRYRLLESVAAFSLDRLAEAGEFDTVHRAHHRYYLTLAEQAAPELHGADQQRWLRRLDAEAANLRAALAGFVRAGAADEALRLVSALAWYWLLRGRLTEARRWFDTALALGGSARQRASALAWRVGFTFQQGEFADGAARRREIAAMYDTVDDPAGRARADLFLAFSALESGDIPELEALVRQALPVCEQLGDRWAVAFGQVCLAKAAHSRADLTALGQHARAAARLFAEIDDRWGRLQAAEWLGGLAELTGDLSGATDIHTEALRLAQELELWGQVCTHLCWLGWIAMQHTEFDRAEVLAEQAVRVATEHGYAPGRLFASVVLAYTARRNGKPDVAEHILREILATAPADGEETPLFVPMLQVELGYLLEQHGDPSAALAMHLMALDGAQRIEAPRDTTFALAALGSAAAALGEFDTAAQLLGAAHTVREDNGIPVLPAERPDIDRPTATTRAALGEAAFDTAFAVGSALTVQAARALAAKAAVAPAHS</sequence>
<accession>A0A511MM93</accession>
<dbReference type="SUPFAM" id="SSF48452">
    <property type="entry name" value="TPR-like"/>
    <property type="match status" value="2"/>
</dbReference>
<keyword evidence="2 3" id="KW-0238">DNA-binding</keyword>
<feature type="compositionally biased region" description="Low complexity" evidence="4">
    <location>
        <begin position="584"/>
        <end position="597"/>
    </location>
</feature>
<dbReference type="CDD" id="cd15831">
    <property type="entry name" value="BTAD"/>
    <property type="match status" value="1"/>
</dbReference>
<dbReference type="SUPFAM" id="SSF52540">
    <property type="entry name" value="P-loop containing nucleoside triphosphate hydrolases"/>
    <property type="match status" value="1"/>
</dbReference>
<dbReference type="Pfam" id="PF00486">
    <property type="entry name" value="Trans_reg_C"/>
    <property type="match status" value="1"/>
</dbReference>
<dbReference type="InterPro" id="IPR036388">
    <property type="entry name" value="WH-like_DNA-bd_sf"/>
</dbReference>
<protein>
    <recommendedName>
        <fullName evidence="5">OmpR/PhoB-type domain-containing protein</fullName>
    </recommendedName>
</protein>
<dbReference type="InterPro" id="IPR001867">
    <property type="entry name" value="OmpR/PhoB-type_DNA-bd"/>
</dbReference>
<evidence type="ECO:0000256" key="1">
    <source>
        <dbReference type="ARBA" id="ARBA00005820"/>
    </source>
</evidence>
<proteinExistence type="inferred from homology"/>
<dbReference type="EMBL" id="BJXA01000056">
    <property type="protein sequence ID" value="GEM41744.1"/>
    <property type="molecule type" value="Genomic_DNA"/>
</dbReference>
<evidence type="ECO:0000256" key="2">
    <source>
        <dbReference type="ARBA" id="ARBA00023125"/>
    </source>
</evidence>
<dbReference type="InterPro" id="IPR005158">
    <property type="entry name" value="BTAD"/>
</dbReference>
<dbReference type="SUPFAM" id="SSF46894">
    <property type="entry name" value="C-terminal effector domain of the bipartite response regulators"/>
    <property type="match status" value="1"/>
</dbReference>
<evidence type="ECO:0000256" key="3">
    <source>
        <dbReference type="PROSITE-ProRule" id="PRU01091"/>
    </source>
</evidence>
<organism evidence="6 7">
    <name type="scientific">Nocardia ninae NBRC 108245</name>
    <dbReference type="NCBI Taxonomy" id="1210091"/>
    <lineage>
        <taxon>Bacteria</taxon>
        <taxon>Bacillati</taxon>
        <taxon>Actinomycetota</taxon>
        <taxon>Actinomycetes</taxon>
        <taxon>Mycobacteriales</taxon>
        <taxon>Nocardiaceae</taxon>
        <taxon>Nocardia</taxon>
    </lineage>
</organism>
<dbReference type="GO" id="GO:0006355">
    <property type="term" value="P:regulation of DNA-templated transcription"/>
    <property type="evidence" value="ECO:0007669"/>
    <property type="project" value="InterPro"/>
</dbReference>
<dbReference type="PANTHER" id="PTHR47691">
    <property type="entry name" value="REGULATOR-RELATED"/>
    <property type="match status" value="1"/>
</dbReference>
<evidence type="ECO:0000259" key="5">
    <source>
        <dbReference type="PROSITE" id="PS51755"/>
    </source>
</evidence>